<comment type="caution">
    <text evidence="2">The sequence shown here is derived from an EMBL/GenBank/DDBJ whole genome shotgun (WGS) entry which is preliminary data.</text>
</comment>
<dbReference type="Proteomes" id="UP000326759">
    <property type="component" value="Unassembled WGS sequence"/>
</dbReference>
<dbReference type="OrthoDB" id="6366357at2759"/>
<protein>
    <submittedName>
        <fullName evidence="2">Uncharacterized protein</fullName>
    </submittedName>
</protein>
<feature type="chain" id="PRO_5024464350" evidence="1">
    <location>
        <begin position="29"/>
        <end position="638"/>
    </location>
</feature>
<keyword evidence="3" id="KW-1185">Reference proteome</keyword>
<dbReference type="PANTHER" id="PTHR47890">
    <property type="entry name" value="LD24308P"/>
    <property type="match status" value="1"/>
</dbReference>
<reference evidence="2 3" key="1">
    <citation type="journal article" date="2019" name="PLoS Biol.">
        <title>Sex chromosomes control vertical transmission of feminizing Wolbachia symbionts in an isopod.</title>
        <authorList>
            <person name="Becking T."/>
            <person name="Chebbi M.A."/>
            <person name="Giraud I."/>
            <person name="Moumen B."/>
            <person name="Laverre T."/>
            <person name="Caubet Y."/>
            <person name="Peccoud J."/>
            <person name="Gilbert C."/>
            <person name="Cordaux R."/>
        </authorList>
    </citation>
    <scope>NUCLEOTIDE SEQUENCE [LARGE SCALE GENOMIC DNA]</scope>
    <source>
        <strain evidence="2">ANa2</strain>
        <tissue evidence="2">Whole body excluding digestive tract and cuticle</tissue>
    </source>
</reference>
<dbReference type="AlphaFoldDB" id="A0A5N5SWU2"/>
<dbReference type="InterPro" id="IPR032062">
    <property type="entry name" value="DUF4803"/>
</dbReference>
<proteinExistence type="predicted"/>
<evidence type="ECO:0000313" key="3">
    <source>
        <dbReference type="Proteomes" id="UP000326759"/>
    </source>
</evidence>
<gene>
    <name evidence="2" type="ORF">Anas_02406</name>
</gene>
<sequence length="638" mass="73168">MRWLKSYWCWWSAAMLLFTIYMSSPSSAEVSEELKIFGDFAPEESLTFNSDEMKFLSILGSLIGLSVSEITSILSIAKLGLGVVDILENIFLKVFNGTAIDLNFPELPGTDRKLLAMFEIITLRLEQIQRGVEGTETSLLSLTRGLPHMVRWEIALDTLEGYMKPINNLYHRFSYYQKHKMSVENHTLLDFAESVTSHSTVSIQALMANIHSMIAPSDPPLIRNYDDCHYHQSPQQLVFGMYTLLALTLARGYSMINFSYQILKYHNAGNFTVELRFIEELYKHYSKGIYIENEVDLNKKGTCGSTCKSYQHAVVEGCYLPDDQYCGKHRRCKGKVHDCTDAEVCISELPYRRYDWIRYGSHKFLGRKSFCDNEMNVDSWWRFLYHCSYCVCLCDDAHSPTSDRFISLKPVVSDIVNGRKNRVVHLQVQQGAAMPQGQVDPNTLEWVEVEPITVDSDKYKDGIDYFTFKYEARSMDLDKLIAPKGHVITGVKFRTLGAHINLEVWVTPINFTSATLSPKMSYWISNDNTPIMVKNPRKELKLREPDDPRYSKTPSEIDSHSDMFVQFQQTSMDMDVSQLTVPFLDAQPVSPSPATWLEGLQIYHRGRDGYGGFIGLQVFNFNLKNHFDNSNLEAQVIW</sequence>
<organism evidence="2 3">
    <name type="scientific">Armadillidium nasatum</name>
    <dbReference type="NCBI Taxonomy" id="96803"/>
    <lineage>
        <taxon>Eukaryota</taxon>
        <taxon>Metazoa</taxon>
        <taxon>Ecdysozoa</taxon>
        <taxon>Arthropoda</taxon>
        <taxon>Crustacea</taxon>
        <taxon>Multicrustacea</taxon>
        <taxon>Malacostraca</taxon>
        <taxon>Eumalacostraca</taxon>
        <taxon>Peracarida</taxon>
        <taxon>Isopoda</taxon>
        <taxon>Oniscidea</taxon>
        <taxon>Crinocheta</taxon>
        <taxon>Armadillidiidae</taxon>
        <taxon>Armadillidium</taxon>
    </lineage>
</organism>
<evidence type="ECO:0000313" key="2">
    <source>
        <dbReference type="EMBL" id="KAB7498385.1"/>
    </source>
</evidence>
<accession>A0A5N5SWU2</accession>
<dbReference type="EMBL" id="SEYY01019324">
    <property type="protein sequence ID" value="KAB7498385.1"/>
    <property type="molecule type" value="Genomic_DNA"/>
</dbReference>
<feature type="signal peptide" evidence="1">
    <location>
        <begin position="1"/>
        <end position="28"/>
    </location>
</feature>
<dbReference type="Pfam" id="PF16061">
    <property type="entry name" value="DUF4803"/>
    <property type="match status" value="2"/>
</dbReference>
<keyword evidence="1" id="KW-0732">Signal</keyword>
<name>A0A5N5SWU2_9CRUS</name>
<evidence type="ECO:0000256" key="1">
    <source>
        <dbReference type="SAM" id="SignalP"/>
    </source>
</evidence>
<dbReference type="PANTHER" id="PTHR47890:SF1">
    <property type="entry name" value="LD24308P"/>
    <property type="match status" value="1"/>
</dbReference>